<comment type="caution">
    <text evidence="3">The sequence shown here is derived from an EMBL/GenBank/DDBJ whole genome shotgun (WGS) entry which is preliminary data.</text>
</comment>
<dbReference type="eggNOG" id="KOG3675">
    <property type="taxonomic scope" value="Eukaryota"/>
</dbReference>
<evidence type="ECO:0000256" key="2">
    <source>
        <dbReference type="ARBA" id="ARBA00022801"/>
    </source>
</evidence>
<accession>K3W3L4</accession>
<dbReference type="PANTHER" id="PTHR23422">
    <property type="entry name" value="DIPEPTIDYL PEPTIDASE III-RELATED"/>
    <property type="match status" value="1"/>
</dbReference>
<sequence length="671" mass="76220">MDVITVPKPPPCQLPVAQVFDRLSSRQQLYAHYLSRASWHGSRIIMRGDWNNLADENAVNADQISAFLEYAGHFLYNMGNYWSEGDQKFIPDLSHEALRKLVRASRSPTAPDLLERVIEPMLSGPPYVLGYPSERAQSAYYPGDEKISKEEISSVSKAMEEHKIEPENTRLQKVMVAGRAEFRILQASTDNFPKKHLCDINGLGSIYIQSGDHVAELGQVCDALNKAKDYTENDIQRQVIEHYLESFKTGTMESFRDAQKSWVQDKGPVVESIMGFVEPYRDPHGVRGEWEGFVGISDPVESHKMRQFVDQSTTFIRLLPWAVSDVNDGKGPFEKHVFVAPDYTNSHSLVFCASYSFEATNVPNYNDIRETCGFKNIVVANRMNASNDLTRPCHYVHDSEAKRYRECTYIVRFVTTAIHELLGHGSGKLLSETKPGQFNFDRKYPPVSPLTNKPITTWYRSGQTWTSTFGAAAPSIEECRAMLVPLYLIDDKQLLSIFGYNETSDITTQDLHYNTYLQIGVEGLQGLAYYNVDERTWGQALKRAHWAILHHLLLDGDGVLAVEYGAQEGTLTVRVDKSKLLSHGKPSLGRFLCRIHIWRCTADVSPCLEYYDKVTAVPGDHEEWRELVAKKPEPRWKFIHANTFLKDGNVTVKEYENSNEGLIQSWVERGI</sequence>
<reference evidence="3 4" key="1">
    <citation type="journal article" date="2012" name="PLoS Pathog.">
        <title>Comparative pathogenomics reveals horizontally acquired novel virulence genes in fungi infecting cereal hosts.</title>
        <authorList>
            <person name="Gardiner D.M."/>
            <person name="McDonald M.C."/>
            <person name="Covarelli L."/>
            <person name="Solomon P.S."/>
            <person name="Rusu A.G."/>
            <person name="Marshall M."/>
            <person name="Kazan K."/>
            <person name="Chakraborty S."/>
            <person name="McDonald B.A."/>
            <person name="Manners J.M."/>
        </authorList>
    </citation>
    <scope>NUCLEOTIDE SEQUENCE [LARGE SCALE GENOMIC DNA]</scope>
    <source>
        <strain evidence="3 4">CS3096</strain>
    </source>
</reference>
<keyword evidence="2" id="KW-0378">Hydrolase</keyword>
<dbReference type="KEGG" id="fpu:FPSE_00290"/>
<dbReference type="PANTHER" id="PTHR23422:SF11">
    <property type="entry name" value="DIPEPTIDYL PEPTIDASE 3"/>
    <property type="match status" value="1"/>
</dbReference>
<evidence type="ECO:0000313" key="3">
    <source>
        <dbReference type="EMBL" id="EKJ79605.1"/>
    </source>
</evidence>
<keyword evidence="1" id="KW-0479">Metal-binding</keyword>
<dbReference type="GO" id="GO:0005737">
    <property type="term" value="C:cytoplasm"/>
    <property type="evidence" value="ECO:0007669"/>
    <property type="project" value="TreeGrafter"/>
</dbReference>
<dbReference type="GO" id="GO:0008239">
    <property type="term" value="F:dipeptidyl-peptidase activity"/>
    <property type="evidence" value="ECO:0007669"/>
    <property type="project" value="TreeGrafter"/>
</dbReference>
<keyword evidence="4" id="KW-1185">Reference proteome</keyword>
<dbReference type="Gene3D" id="3.30.540.30">
    <property type="match status" value="3"/>
</dbReference>
<dbReference type="Proteomes" id="UP000007978">
    <property type="component" value="Chromosome 1"/>
</dbReference>
<dbReference type="RefSeq" id="XP_009251685.1">
    <property type="nucleotide sequence ID" value="XM_009253410.1"/>
</dbReference>
<dbReference type="InterPro" id="IPR039461">
    <property type="entry name" value="Peptidase_M49"/>
</dbReference>
<protein>
    <recommendedName>
        <fullName evidence="5">Dipeptidyl peptidase III</fullName>
    </recommendedName>
</protein>
<proteinExistence type="predicted"/>
<evidence type="ECO:0008006" key="5">
    <source>
        <dbReference type="Google" id="ProtNLM"/>
    </source>
</evidence>
<dbReference type="HOGENOM" id="CLU_011977_1_0_1"/>
<dbReference type="AlphaFoldDB" id="K3W3L4"/>
<dbReference type="GO" id="GO:0046872">
    <property type="term" value="F:metal ion binding"/>
    <property type="evidence" value="ECO:0007669"/>
    <property type="project" value="UniProtKB-KW"/>
</dbReference>
<dbReference type="OrthoDB" id="4694525at2759"/>
<dbReference type="EMBL" id="AFNW01000006">
    <property type="protein sequence ID" value="EKJ79605.1"/>
    <property type="molecule type" value="Genomic_DNA"/>
</dbReference>
<organism evidence="3 4">
    <name type="scientific">Fusarium pseudograminearum (strain CS3096)</name>
    <name type="common">Wheat and barley crown-rot fungus</name>
    <dbReference type="NCBI Taxonomy" id="1028729"/>
    <lineage>
        <taxon>Eukaryota</taxon>
        <taxon>Fungi</taxon>
        <taxon>Dikarya</taxon>
        <taxon>Ascomycota</taxon>
        <taxon>Pezizomycotina</taxon>
        <taxon>Sordariomycetes</taxon>
        <taxon>Hypocreomycetidae</taxon>
        <taxon>Hypocreales</taxon>
        <taxon>Nectriaceae</taxon>
        <taxon>Fusarium</taxon>
    </lineage>
</organism>
<evidence type="ECO:0000256" key="1">
    <source>
        <dbReference type="ARBA" id="ARBA00022723"/>
    </source>
</evidence>
<evidence type="ECO:0000313" key="4">
    <source>
        <dbReference type="Proteomes" id="UP000007978"/>
    </source>
</evidence>
<dbReference type="GeneID" id="20358910"/>
<gene>
    <name evidence="3" type="ORF">FPSE_00290</name>
</gene>
<dbReference type="Pfam" id="PF03571">
    <property type="entry name" value="Peptidase_M49"/>
    <property type="match status" value="1"/>
</dbReference>
<name>K3W3L4_FUSPC</name>